<evidence type="ECO:0000256" key="9">
    <source>
        <dbReference type="ARBA" id="ARBA00023136"/>
    </source>
</evidence>
<feature type="domain" description="ABC transporter" evidence="10">
    <location>
        <begin position="7"/>
        <end position="251"/>
    </location>
</feature>
<dbReference type="GO" id="GO:0015833">
    <property type="term" value="P:peptide transport"/>
    <property type="evidence" value="ECO:0007669"/>
    <property type="project" value="InterPro"/>
</dbReference>
<proteinExistence type="inferred from homology"/>
<keyword evidence="5" id="KW-0997">Cell inner membrane</keyword>
<dbReference type="CDD" id="cd03257">
    <property type="entry name" value="ABC_NikE_OppD_transporters"/>
    <property type="match status" value="1"/>
</dbReference>
<dbReference type="InterPro" id="IPR027417">
    <property type="entry name" value="P-loop_NTPase"/>
</dbReference>
<keyword evidence="6" id="KW-0547">Nucleotide-binding</keyword>
<dbReference type="AlphaFoldDB" id="A0A8J3TCP8"/>
<dbReference type="PROSITE" id="PS50893">
    <property type="entry name" value="ABC_TRANSPORTER_2"/>
    <property type="match status" value="1"/>
</dbReference>
<accession>A0A8J3TCP8</accession>
<dbReference type="RefSeq" id="WP_168115859.1">
    <property type="nucleotide sequence ID" value="NZ_BOON01000028.1"/>
</dbReference>
<sequence length="264" mass="28269">MNATPMLSVRDLVVSTHKQDLVKGFSLDIHKGQRIGVVGESGAGKTMASMAIAGLLPPGVTARGSITFGGEEERFEDARPGVSPARRGVAVVFQDTGALNPLMRVGRQLDEALRLAGVKDARERRRAAVSLLERVRIDRPEQRLRAYPHELSGGQRQRVLIALALACRPTLLLADEPTSALDVSVQVEVVSLLNEVADAEGVAMIVISHDMGVIARLCEEVVVMYDGEIVERGTTGQIVNAPEHPYTSKLIAAVPKLATVAGDE</sequence>
<dbReference type="GO" id="GO:0016887">
    <property type="term" value="F:ATP hydrolysis activity"/>
    <property type="evidence" value="ECO:0007669"/>
    <property type="project" value="InterPro"/>
</dbReference>
<evidence type="ECO:0000313" key="12">
    <source>
        <dbReference type="Proteomes" id="UP000599074"/>
    </source>
</evidence>
<dbReference type="SMART" id="SM00382">
    <property type="entry name" value="AAA"/>
    <property type="match status" value="1"/>
</dbReference>
<dbReference type="InterPro" id="IPR013563">
    <property type="entry name" value="Oligopep_ABC_C"/>
</dbReference>
<dbReference type="InterPro" id="IPR003593">
    <property type="entry name" value="AAA+_ATPase"/>
</dbReference>
<comment type="caution">
    <text evidence="11">The sequence shown here is derived from an EMBL/GenBank/DDBJ whole genome shotgun (WGS) entry which is preliminary data.</text>
</comment>
<keyword evidence="3" id="KW-0813">Transport</keyword>
<dbReference type="PROSITE" id="PS00211">
    <property type="entry name" value="ABC_TRANSPORTER_1"/>
    <property type="match status" value="1"/>
</dbReference>
<evidence type="ECO:0000256" key="7">
    <source>
        <dbReference type="ARBA" id="ARBA00022840"/>
    </source>
</evidence>
<dbReference type="GO" id="GO:0005524">
    <property type="term" value="F:ATP binding"/>
    <property type="evidence" value="ECO:0007669"/>
    <property type="project" value="UniProtKB-KW"/>
</dbReference>
<dbReference type="Pfam" id="PF08352">
    <property type="entry name" value="oligo_HPY"/>
    <property type="match status" value="1"/>
</dbReference>
<evidence type="ECO:0000256" key="5">
    <source>
        <dbReference type="ARBA" id="ARBA00022519"/>
    </source>
</evidence>
<keyword evidence="4" id="KW-1003">Cell membrane</keyword>
<gene>
    <name evidence="11" type="ORF">Pme01_30590</name>
</gene>
<evidence type="ECO:0000256" key="6">
    <source>
        <dbReference type="ARBA" id="ARBA00022741"/>
    </source>
</evidence>
<evidence type="ECO:0000256" key="2">
    <source>
        <dbReference type="ARBA" id="ARBA00005417"/>
    </source>
</evidence>
<protein>
    <submittedName>
        <fullName evidence="11">Dipeptide/oligopeptide/nickel ABC transporter ATP-binding protein</fullName>
    </submittedName>
</protein>
<evidence type="ECO:0000256" key="3">
    <source>
        <dbReference type="ARBA" id="ARBA00022448"/>
    </source>
</evidence>
<evidence type="ECO:0000313" key="11">
    <source>
        <dbReference type="EMBL" id="GII23462.1"/>
    </source>
</evidence>
<evidence type="ECO:0000256" key="8">
    <source>
        <dbReference type="ARBA" id="ARBA00022967"/>
    </source>
</evidence>
<comment type="similarity">
    <text evidence="2">Belongs to the ABC transporter superfamily.</text>
</comment>
<dbReference type="GO" id="GO:0005886">
    <property type="term" value="C:plasma membrane"/>
    <property type="evidence" value="ECO:0007669"/>
    <property type="project" value="UniProtKB-SubCell"/>
</dbReference>
<name>A0A8J3TCP8_9ACTN</name>
<dbReference type="Proteomes" id="UP000599074">
    <property type="component" value="Unassembled WGS sequence"/>
</dbReference>
<comment type="subcellular location">
    <subcellularLocation>
        <location evidence="1">Cell membrane</location>
        <topology evidence="1">Peripheral membrane protein</topology>
    </subcellularLocation>
</comment>
<dbReference type="InterPro" id="IPR050388">
    <property type="entry name" value="ABC_Ni/Peptide_Import"/>
</dbReference>
<organism evidence="11 12">
    <name type="scientific">Planosporangium mesophilum</name>
    <dbReference type="NCBI Taxonomy" id="689768"/>
    <lineage>
        <taxon>Bacteria</taxon>
        <taxon>Bacillati</taxon>
        <taxon>Actinomycetota</taxon>
        <taxon>Actinomycetes</taxon>
        <taxon>Micromonosporales</taxon>
        <taxon>Micromonosporaceae</taxon>
        <taxon>Planosporangium</taxon>
    </lineage>
</organism>
<dbReference type="PANTHER" id="PTHR43297">
    <property type="entry name" value="OLIGOPEPTIDE TRANSPORT ATP-BINDING PROTEIN APPD"/>
    <property type="match status" value="1"/>
</dbReference>
<evidence type="ECO:0000256" key="4">
    <source>
        <dbReference type="ARBA" id="ARBA00022475"/>
    </source>
</evidence>
<dbReference type="SUPFAM" id="SSF52540">
    <property type="entry name" value="P-loop containing nucleoside triphosphate hydrolases"/>
    <property type="match status" value="1"/>
</dbReference>
<dbReference type="Pfam" id="PF00005">
    <property type="entry name" value="ABC_tran"/>
    <property type="match status" value="1"/>
</dbReference>
<evidence type="ECO:0000256" key="1">
    <source>
        <dbReference type="ARBA" id="ARBA00004202"/>
    </source>
</evidence>
<keyword evidence="8" id="KW-1278">Translocase</keyword>
<dbReference type="InterPro" id="IPR003439">
    <property type="entry name" value="ABC_transporter-like_ATP-bd"/>
</dbReference>
<dbReference type="PANTHER" id="PTHR43297:SF14">
    <property type="entry name" value="ATPASE AAA-TYPE CORE DOMAIN-CONTAINING PROTEIN"/>
    <property type="match status" value="1"/>
</dbReference>
<evidence type="ECO:0000259" key="10">
    <source>
        <dbReference type="PROSITE" id="PS50893"/>
    </source>
</evidence>
<keyword evidence="12" id="KW-1185">Reference proteome</keyword>
<dbReference type="Gene3D" id="3.40.50.300">
    <property type="entry name" value="P-loop containing nucleotide triphosphate hydrolases"/>
    <property type="match status" value="1"/>
</dbReference>
<keyword evidence="9" id="KW-0472">Membrane</keyword>
<dbReference type="EMBL" id="BOON01000028">
    <property type="protein sequence ID" value="GII23462.1"/>
    <property type="molecule type" value="Genomic_DNA"/>
</dbReference>
<keyword evidence="7 11" id="KW-0067">ATP-binding</keyword>
<reference evidence="11" key="1">
    <citation type="submission" date="2021-01" db="EMBL/GenBank/DDBJ databases">
        <title>Whole genome shotgun sequence of Planosporangium mesophilum NBRC 109066.</title>
        <authorList>
            <person name="Komaki H."/>
            <person name="Tamura T."/>
        </authorList>
    </citation>
    <scope>NUCLEOTIDE SEQUENCE</scope>
    <source>
        <strain evidence="11">NBRC 109066</strain>
    </source>
</reference>
<dbReference type="InterPro" id="IPR017871">
    <property type="entry name" value="ABC_transporter-like_CS"/>
</dbReference>